<dbReference type="RefSeq" id="WP_079544549.1">
    <property type="nucleotide sequence ID" value="NZ_LT670844.1"/>
</dbReference>
<protein>
    <recommendedName>
        <fullName evidence="3">Terminase-like family protein</fullName>
    </recommendedName>
</protein>
<proteinExistence type="predicted"/>
<organism evidence="1 2">
    <name type="scientific">Bradyrhizobium lablabi</name>
    <dbReference type="NCBI Taxonomy" id="722472"/>
    <lineage>
        <taxon>Bacteria</taxon>
        <taxon>Pseudomonadati</taxon>
        <taxon>Pseudomonadota</taxon>
        <taxon>Alphaproteobacteria</taxon>
        <taxon>Hyphomicrobiales</taxon>
        <taxon>Nitrobacteraceae</taxon>
        <taxon>Bradyrhizobium</taxon>
    </lineage>
</organism>
<dbReference type="EMBL" id="LT670844">
    <property type="protein sequence ID" value="SHM06931.1"/>
    <property type="molecule type" value="Genomic_DNA"/>
</dbReference>
<dbReference type="Gene3D" id="3.30.420.240">
    <property type="match status" value="1"/>
</dbReference>
<dbReference type="Gene3D" id="3.40.50.300">
    <property type="entry name" value="P-loop containing nucleotide triphosphate hydrolases"/>
    <property type="match status" value="1"/>
</dbReference>
<evidence type="ECO:0008006" key="3">
    <source>
        <dbReference type="Google" id="ProtNLM"/>
    </source>
</evidence>
<reference evidence="1 2" key="1">
    <citation type="submission" date="2016-11" db="EMBL/GenBank/DDBJ databases">
        <authorList>
            <person name="Jaros S."/>
            <person name="Januszkiewicz K."/>
            <person name="Wedrychowicz H."/>
        </authorList>
    </citation>
    <scope>NUCLEOTIDE SEQUENCE [LARGE SCALE GENOMIC DNA]</scope>
    <source>
        <strain evidence="1 2">GAS499</strain>
    </source>
</reference>
<gene>
    <name evidence="1" type="ORF">SAMN05444159_7589</name>
</gene>
<accession>A0A1M7FS68</accession>
<dbReference type="OrthoDB" id="280696at2"/>
<evidence type="ECO:0000313" key="2">
    <source>
        <dbReference type="Proteomes" id="UP000189935"/>
    </source>
</evidence>
<name>A0A1M7FS68_9BRAD</name>
<dbReference type="Proteomes" id="UP000189935">
    <property type="component" value="Chromosome I"/>
</dbReference>
<sequence length="495" mass="53942">MTITLAAAMRDVNLLGAPFQAPSFWTWHTVAKVISGEPLDEREAALFRECTGRTELPKGPVSDLTLLGGRRTGKDRFMSATAIFRAALAAKWQEIMSAGEMATVILLGADKKQARILRRYCQGLLEAPMIKALVSRDTDEQIEFKNGAALEITTNDAALVRGRSAIAVLGTEVCFWQTDAASSSSDEEVVAAAEPGMAMIPDGGLMIMASSVHRKKGYMYRRWKELHGNNEAEAICWLAPSRTMNPALPEKVVAKAMSKDPQRAGAEFGSQWRDDVSDFIPREVVEAATDFGVRERAPLPDMDYVAFTDAAGGTGKDAFSLAIAHRERDGTAVLDFLRERKPRFIPAAVVKEYAAILKLYRITSIRGDRYSAGWNADEWARAGIKYEASELTKSELYLAALPMLLSGQVRLLDNQTLRDQFVGLERRVHSTGRESVDDNGSASANDDSANACAGAIVQISSAAAPLIITSEFAAEFAALTRNMNSRSNLNAMKGH</sequence>
<dbReference type="InterPro" id="IPR027417">
    <property type="entry name" value="P-loop_NTPase"/>
</dbReference>
<dbReference type="AlphaFoldDB" id="A0A1M7FS68"/>
<evidence type="ECO:0000313" key="1">
    <source>
        <dbReference type="EMBL" id="SHM06931.1"/>
    </source>
</evidence>